<comment type="catalytic activity">
    <reaction evidence="1">
        <text>alpha-D-glucosamine 6-phosphate + H2O = beta-D-fructose 6-phosphate + NH4(+)</text>
        <dbReference type="Rhea" id="RHEA:12172"/>
        <dbReference type="ChEBI" id="CHEBI:15377"/>
        <dbReference type="ChEBI" id="CHEBI:28938"/>
        <dbReference type="ChEBI" id="CHEBI:57634"/>
        <dbReference type="ChEBI" id="CHEBI:75989"/>
        <dbReference type="EC" id="3.5.99.6"/>
    </reaction>
</comment>
<evidence type="ECO:0000259" key="2">
    <source>
        <dbReference type="Pfam" id="PF01182"/>
    </source>
</evidence>
<dbReference type="HAMAP" id="MF_01241">
    <property type="entry name" value="GlcN6P_deamin"/>
    <property type="match status" value="1"/>
</dbReference>
<dbReference type="Gene3D" id="3.40.50.1360">
    <property type="match status" value="1"/>
</dbReference>
<dbReference type="InterPro" id="IPR052960">
    <property type="entry name" value="GlcN6P_deaminase-like"/>
</dbReference>
<keyword evidence="1 3" id="KW-0378">Hydrolase</keyword>
<accession>A0ABT3FQW7</accession>
<dbReference type="EMBL" id="JAPDDS010000007">
    <property type="protein sequence ID" value="MCW1885968.1"/>
    <property type="molecule type" value="Genomic_DNA"/>
</dbReference>
<comment type="pathway">
    <text evidence="1">Amino-sugar metabolism; N-acetylneuraminate degradation; D-fructose 6-phosphate from N-acetylneuraminate: step 5/5.</text>
</comment>
<dbReference type="RefSeq" id="WP_264501925.1">
    <property type="nucleotide sequence ID" value="NZ_JAPDDS010000007.1"/>
</dbReference>
<evidence type="ECO:0000313" key="4">
    <source>
        <dbReference type="Proteomes" id="UP001207930"/>
    </source>
</evidence>
<feature type="active site" description="Proton acceptor; for ring-opening step" evidence="1">
    <location>
        <position position="146"/>
    </location>
</feature>
<name>A0ABT3FQW7_9BACT</name>
<comment type="caution">
    <text evidence="1">Lacks conserved residue(s) required for the propagation of feature annotation.</text>
</comment>
<dbReference type="InterPro" id="IPR006148">
    <property type="entry name" value="Glc/Gal-6P_isomerase"/>
</dbReference>
<feature type="active site" description="For ring-opening step" evidence="1">
    <location>
        <position position="151"/>
    </location>
</feature>
<keyword evidence="4" id="KW-1185">Reference proteome</keyword>
<evidence type="ECO:0000313" key="3">
    <source>
        <dbReference type="EMBL" id="MCW1885968.1"/>
    </source>
</evidence>
<dbReference type="InterPro" id="IPR037171">
    <property type="entry name" value="NagB/RpiA_transferase-like"/>
</dbReference>
<comment type="similarity">
    <text evidence="1">Belongs to the glucosamine/galactosamine-6-phosphate isomerase family. NagB subfamily.</text>
</comment>
<reference evidence="3 4" key="1">
    <citation type="submission" date="2022-10" db="EMBL/GenBank/DDBJ databases">
        <title>Luteolibacter flavescens strain MCCC 1K03193, whole genome shotgun sequencing project.</title>
        <authorList>
            <person name="Zhao G."/>
            <person name="Shen L."/>
        </authorList>
    </citation>
    <scope>NUCLEOTIDE SEQUENCE [LARGE SCALE GENOMIC DNA]</scope>
    <source>
        <strain evidence="3 4">MCCC 1K03193</strain>
    </source>
</reference>
<dbReference type="EC" id="3.5.99.6" evidence="1"/>
<gene>
    <name evidence="1 3" type="primary">nagB</name>
    <name evidence="3" type="ORF">OKA04_14610</name>
</gene>
<comment type="function">
    <text evidence="1">Catalyzes the reversible isomerization-deamination of glucosamine 6-phosphate (GlcN6P) to form fructose 6-phosphate (Fru6P) and ammonium ion.</text>
</comment>
<dbReference type="GO" id="GO:0004342">
    <property type="term" value="F:glucosamine-6-phosphate deaminase activity"/>
    <property type="evidence" value="ECO:0007669"/>
    <property type="project" value="UniProtKB-EC"/>
</dbReference>
<protein>
    <recommendedName>
        <fullName evidence="1">Glucosamine-6-phosphate deaminase</fullName>
        <ecNumber evidence="1">3.5.99.6</ecNumber>
    </recommendedName>
    <alternativeName>
        <fullName evidence="1">GlcN6P deaminase</fullName>
        <shortName evidence="1">GNPDA</shortName>
    </alternativeName>
    <alternativeName>
        <fullName evidence="1">Glucosamine-6-phosphate isomerase</fullName>
    </alternativeName>
</protein>
<proteinExistence type="inferred from homology"/>
<dbReference type="PANTHER" id="PTHR42892">
    <property type="entry name" value="GLUCOSAMINE-6-PHOSPHATE DEAMINASE-LIKE PROTEIN BT_0258-RELATED"/>
    <property type="match status" value="1"/>
</dbReference>
<organism evidence="3 4">
    <name type="scientific">Luteolibacter flavescens</name>
    <dbReference type="NCBI Taxonomy" id="1859460"/>
    <lineage>
        <taxon>Bacteria</taxon>
        <taxon>Pseudomonadati</taxon>
        <taxon>Verrucomicrobiota</taxon>
        <taxon>Verrucomicrobiia</taxon>
        <taxon>Verrucomicrobiales</taxon>
        <taxon>Verrucomicrobiaceae</taxon>
        <taxon>Luteolibacter</taxon>
    </lineage>
</organism>
<dbReference type="CDD" id="cd01399">
    <property type="entry name" value="GlcN6P_deaminase"/>
    <property type="match status" value="1"/>
</dbReference>
<comment type="caution">
    <text evidence="3">The sequence shown here is derived from an EMBL/GenBank/DDBJ whole genome shotgun (WGS) entry which is preliminary data.</text>
</comment>
<dbReference type="NCBIfam" id="TIGR00502">
    <property type="entry name" value="nagB"/>
    <property type="match status" value="1"/>
</dbReference>
<keyword evidence="1" id="KW-0119">Carbohydrate metabolism</keyword>
<dbReference type="Proteomes" id="UP001207930">
    <property type="component" value="Unassembled WGS sequence"/>
</dbReference>
<dbReference type="SUPFAM" id="SSF100950">
    <property type="entry name" value="NagB/RpiA/CoA transferase-like"/>
    <property type="match status" value="1"/>
</dbReference>
<dbReference type="Pfam" id="PF01182">
    <property type="entry name" value="Glucosamine_iso"/>
    <property type="match status" value="1"/>
</dbReference>
<sequence length="249" mass="26665">MTQSSPARVFADRAEACRILAAELAELVASINASGRPAVLGLATGRTPLPFYAELIRLHRAGQLSFANVVTFNLDEYLGLSADHPESYHAFMRRELFGHVDIPAENIHIPDGTVTDIPAHCAAYEKTIRDAGGIDFQLLGIGRTGHIGFNEPGSPRDSRTRRVELDPITRQDAAPAFGGLENVPTHAISMGCGTILEARKIALLAWGEAKAAIVNEALSGPVTDQVSASFLQQHPDATFYVDADAGARL</sequence>
<feature type="domain" description="Glucosamine/galactosamine-6-phosphate isomerase" evidence="2">
    <location>
        <begin position="12"/>
        <end position="232"/>
    </location>
</feature>
<dbReference type="InterPro" id="IPR004547">
    <property type="entry name" value="Glucosamine6P_isomerase"/>
</dbReference>
<feature type="active site" description="Proton acceptor; for enolization step" evidence="1">
    <location>
        <position position="75"/>
    </location>
</feature>
<dbReference type="PANTHER" id="PTHR42892:SF1">
    <property type="entry name" value="GLUCOSAMINE-6-PHOSPHATE ISOMERASE"/>
    <property type="match status" value="1"/>
</dbReference>
<evidence type="ECO:0000256" key="1">
    <source>
        <dbReference type="HAMAP-Rule" id="MF_01241"/>
    </source>
</evidence>